<dbReference type="HOGENOM" id="CLU_1532632_0_0_1"/>
<proteinExistence type="predicted"/>
<feature type="region of interest" description="Disordered" evidence="1">
    <location>
        <begin position="1"/>
        <end position="33"/>
    </location>
</feature>
<dbReference type="EMBL" id="JH717868">
    <property type="protein sequence ID" value="EWY79424.1"/>
    <property type="molecule type" value="Genomic_DNA"/>
</dbReference>
<protein>
    <submittedName>
        <fullName evidence="2">Uncharacterized protein</fullName>
    </submittedName>
</protein>
<accession>W9HEK1</accession>
<feature type="region of interest" description="Disordered" evidence="1">
    <location>
        <begin position="157"/>
        <end position="181"/>
    </location>
</feature>
<dbReference type="AlphaFoldDB" id="W9HEK1"/>
<evidence type="ECO:0000313" key="3">
    <source>
        <dbReference type="Proteomes" id="UP000030753"/>
    </source>
</evidence>
<reference evidence="2 3" key="1">
    <citation type="submission" date="2011-06" db="EMBL/GenBank/DDBJ databases">
        <title>The Genome Sequence of Fusarium oxysporum FOSC 3-a.</title>
        <authorList>
            <consortium name="The Broad Institute Genome Sequencing Platform"/>
            <person name="Ma L.-J."/>
            <person name="Gale L.R."/>
            <person name="Schwartz D.C."/>
            <person name="Zhou S."/>
            <person name="Corby-Kistler H."/>
            <person name="Young S.K."/>
            <person name="Zeng Q."/>
            <person name="Gargeya S."/>
            <person name="Fitzgerald M."/>
            <person name="Haas B."/>
            <person name="Abouelleil A."/>
            <person name="Alvarado L."/>
            <person name="Arachchi H.M."/>
            <person name="Berlin A."/>
            <person name="Brown A."/>
            <person name="Chapman S.B."/>
            <person name="Chen Z."/>
            <person name="Dunbar C."/>
            <person name="Freedman E."/>
            <person name="Gearin G."/>
            <person name="Gellesch M."/>
            <person name="Goldberg J."/>
            <person name="Griggs A."/>
            <person name="Gujja S."/>
            <person name="Heiman D."/>
            <person name="Howarth C."/>
            <person name="Larson L."/>
            <person name="Lui A."/>
            <person name="MacDonald P.J.P."/>
            <person name="Mehta T."/>
            <person name="Montmayeur A."/>
            <person name="Murphy C."/>
            <person name="Neiman D."/>
            <person name="Pearson M."/>
            <person name="Priest M."/>
            <person name="Roberts A."/>
            <person name="Saif S."/>
            <person name="Shea T."/>
            <person name="Shenoy N."/>
            <person name="Sisk P."/>
            <person name="Stolte C."/>
            <person name="Sykes S."/>
            <person name="Wortman J."/>
            <person name="Nusbaum C."/>
            <person name="Birren B."/>
        </authorList>
    </citation>
    <scope>NUCLEOTIDE SEQUENCE [LARGE SCALE GENOMIC DNA]</scope>
    <source>
        <strain evidence="3">FOSC 3-a</strain>
    </source>
</reference>
<sequence length="181" mass="19778">MTLTPKPTADSVRDHNNPGSTSRNESDHPYKSPEADIRAIRDKFLESNGLSPSIFAYTHGSQKRLNMKQTPDQAVIHEDHVAIGGLQVNGQILQGRPGSDLANYQGQPAIYRRCVQFGPGDQVNGDIVYYHGGNAEISTSTTYDSMICGSTRISDNLPDGNTEIKGTQHNGPIIKSRKNQD</sequence>
<dbReference type="OrthoDB" id="5021751at2759"/>
<name>W9HEK1_FUSOX</name>
<feature type="compositionally biased region" description="Basic and acidic residues" evidence="1">
    <location>
        <begin position="24"/>
        <end position="33"/>
    </location>
</feature>
<dbReference type="Proteomes" id="UP000030753">
    <property type="component" value="Unassembled WGS sequence"/>
</dbReference>
<evidence type="ECO:0000256" key="1">
    <source>
        <dbReference type="SAM" id="MobiDB-lite"/>
    </source>
</evidence>
<gene>
    <name evidence="2" type="ORF">FOYG_17424</name>
</gene>
<organism evidence="2 3">
    <name type="scientific">Fusarium oxysporum NRRL 32931</name>
    <dbReference type="NCBI Taxonomy" id="660029"/>
    <lineage>
        <taxon>Eukaryota</taxon>
        <taxon>Fungi</taxon>
        <taxon>Dikarya</taxon>
        <taxon>Ascomycota</taxon>
        <taxon>Pezizomycotina</taxon>
        <taxon>Sordariomycetes</taxon>
        <taxon>Hypocreomycetidae</taxon>
        <taxon>Hypocreales</taxon>
        <taxon>Nectriaceae</taxon>
        <taxon>Fusarium</taxon>
        <taxon>Fusarium oxysporum species complex</taxon>
    </lineage>
</organism>
<evidence type="ECO:0000313" key="2">
    <source>
        <dbReference type="EMBL" id="EWY79424.1"/>
    </source>
</evidence>